<dbReference type="Gene3D" id="2.120.10.30">
    <property type="entry name" value="TolB, C-terminal domain"/>
    <property type="match status" value="2"/>
</dbReference>
<dbReference type="EMBL" id="CAJOAZ010004944">
    <property type="protein sequence ID" value="CAF4081328.1"/>
    <property type="molecule type" value="Genomic_DNA"/>
</dbReference>
<feature type="repeat" description="NHL" evidence="2">
    <location>
        <begin position="193"/>
        <end position="236"/>
    </location>
</feature>
<dbReference type="SUPFAM" id="SSF101898">
    <property type="entry name" value="NHL repeat"/>
    <property type="match status" value="1"/>
</dbReference>
<dbReference type="Pfam" id="PF13385">
    <property type="entry name" value="Laminin_G_3"/>
    <property type="match status" value="1"/>
</dbReference>
<dbReference type="InterPro" id="IPR001258">
    <property type="entry name" value="NHL_repeat"/>
</dbReference>
<dbReference type="InterPro" id="IPR013320">
    <property type="entry name" value="ConA-like_dom_sf"/>
</dbReference>
<dbReference type="InterPro" id="IPR011042">
    <property type="entry name" value="6-blade_b-propeller_TolB-like"/>
</dbReference>
<dbReference type="GO" id="GO:0008270">
    <property type="term" value="F:zinc ion binding"/>
    <property type="evidence" value="ECO:0007669"/>
    <property type="project" value="UniProtKB-KW"/>
</dbReference>
<evidence type="ECO:0008006" key="6">
    <source>
        <dbReference type="Google" id="ProtNLM"/>
    </source>
</evidence>
<gene>
    <name evidence="3" type="ORF">JYZ213_LOCUS8500</name>
    <name evidence="4" type="ORF">OXD698_LOCUS34327</name>
</gene>
<dbReference type="PANTHER" id="PTHR24104">
    <property type="entry name" value="E3 UBIQUITIN-PROTEIN LIGASE NHLRC1-RELATED"/>
    <property type="match status" value="1"/>
</dbReference>
<dbReference type="CDD" id="cd05819">
    <property type="entry name" value="NHL"/>
    <property type="match status" value="1"/>
</dbReference>
<evidence type="ECO:0000313" key="4">
    <source>
        <dbReference type="EMBL" id="CAF4081328.1"/>
    </source>
</evidence>
<proteinExistence type="predicted"/>
<dbReference type="EMBL" id="CAJNOG010000058">
    <property type="protein sequence ID" value="CAF0862363.1"/>
    <property type="molecule type" value="Genomic_DNA"/>
</dbReference>
<dbReference type="Proteomes" id="UP000663845">
    <property type="component" value="Unassembled WGS sequence"/>
</dbReference>
<dbReference type="SUPFAM" id="SSF49899">
    <property type="entry name" value="Concanavalin A-like lectins/glucanases"/>
    <property type="match status" value="1"/>
</dbReference>
<evidence type="ECO:0000256" key="2">
    <source>
        <dbReference type="PROSITE-ProRule" id="PRU00504"/>
    </source>
</evidence>
<comment type="caution">
    <text evidence="4">The sequence shown here is derived from an EMBL/GenBank/DDBJ whole genome shotgun (WGS) entry which is preliminary data.</text>
</comment>
<keyword evidence="1" id="KW-0677">Repeat</keyword>
<accession>A0A819UK11</accession>
<reference evidence="4" key="1">
    <citation type="submission" date="2021-02" db="EMBL/GenBank/DDBJ databases">
        <authorList>
            <person name="Nowell W R."/>
        </authorList>
    </citation>
    <scope>NUCLEOTIDE SEQUENCE</scope>
</reference>
<dbReference type="PROSITE" id="PS51125">
    <property type="entry name" value="NHL"/>
    <property type="match status" value="2"/>
</dbReference>
<sequence length="389" mass="40939">MSLWVQRTSTGGGTLVHYSVQTNGQGWCTVPIGFSSAGNIIATAWAPNNQVTGPVLSINTWTHIATTYSRTRGLTLYVNGISVGNTAPQPNDAPGTPVILTLGNSQGGGGCNSQSIVPGTFYGYLDEFRVYSRELSATEVYALTKDKTCSDGIMNGHESDIDCGGSCLTCAADTNNHRIQKWLPGASSGTTAAGVTGSSGSNLHQLNNPQSVVVDSVGNIYISDGNNYRVLQWPLGASYGIVVAGHGVTGTSLHNIGYAADAKVDPSGNIYVPDWYNGRVLKWTPPSSSGTLVAGQISNSGSNADQLNQPSHVIFDSVGNIYVCDAANNRIQRWVNGSSTGSTIVGTGTAGLGSNQLNHPYGITFDLFNNLYVADCHNNRIQRFNLTHA</sequence>
<dbReference type="AlphaFoldDB" id="A0A819UK11"/>
<evidence type="ECO:0000256" key="1">
    <source>
        <dbReference type="ARBA" id="ARBA00022737"/>
    </source>
</evidence>
<organism evidence="4 5">
    <name type="scientific">Adineta steineri</name>
    <dbReference type="NCBI Taxonomy" id="433720"/>
    <lineage>
        <taxon>Eukaryota</taxon>
        <taxon>Metazoa</taxon>
        <taxon>Spiralia</taxon>
        <taxon>Gnathifera</taxon>
        <taxon>Rotifera</taxon>
        <taxon>Eurotatoria</taxon>
        <taxon>Bdelloidea</taxon>
        <taxon>Adinetida</taxon>
        <taxon>Adinetidae</taxon>
        <taxon>Adineta</taxon>
    </lineage>
</organism>
<protein>
    <recommendedName>
        <fullName evidence="6">LamG-like jellyroll fold domain-containing protein</fullName>
    </recommendedName>
</protein>
<dbReference type="Proteomes" id="UP000663844">
    <property type="component" value="Unassembled WGS sequence"/>
</dbReference>
<evidence type="ECO:0000313" key="5">
    <source>
        <dbReference type="Proteomes" id="UP000663844"/>
    </source>
</evidence>
<name>A0A819UK11_9BILA</name>
<dbReference type="Gene3D" id="2.60.120.200">
    <property type="match status" value="1"/>
</dbReference>
<dbReference type="Pfam" id="PF01436">
    <property type="entry name" value="NHL"/>
    <property type="match status" value="1"/>
</dbReference>
<dbReference type="PANTHER" id="PTHR24104:SF25">
    <property type="entry name" value="PROTEIN LIN-41"/>
    <property type="match status" value="1"/>
</dbReference>
<feature type="repeat" description="NHL" evidence="2">
    <location>
        <begin position="356"/>
        <end position="387"/>
    </location>
</feature>
<dbReference type="InterPro" id="IPR050952">
    <property type="entry name" value="TRIM-NHL_E3_ligases"/>
</dbReference>
<evidence type="ECO:0000313" key="3">
    <source>
        <dbReference type="EMBL" id="CAF0862363.1"/>
    </source>
</evidence>